<proteinExistence type="predicted"/>
<evidence type="ECO:0000256" key="2">
    <source>
        <dbReference type="ARBA" id="ARBA00022801"/>
    </source>
</evidence>
<dbReference type="InterPro" id="IPR000212">
    <property type="entry name" value="DNA_helicase_UvrD/REP"/>
</dbReference>
<dbReference type="STRING" id="570947.SAMN05421687_1217"/>
<dbReference type="PANTHER" id="PTHR11070:SF17">
    <property type="entry name" value="DNA HELICASE IV"/>
    <property type="match status" value="1"/>
</dbReference>
<dbReference type="Pfam" id="PF00580">
    <property type="entry name" value="UvrD-helicase"/>
    <property type="match status" value="1"/>
</dbReference>
<dbReference type="GO" id="GO:0043138">
    <property type="term" value="F:3'-5' DNA helicase activity"/>
    <property type="evidence" value="ECO:0007669"/>
    <property type="project" value="TreeGrafter"/>
</dbReference>
<dbReference type="Pfam" id="PF13538">
    <property type="entry name" value="UvrD_C_2"/>
    <property type="match status" value="1"/>
</dbReference>
<evidence type="ECO:0000313" key="8">
    <source>
        <dbReference type="Proteomes" id="UP000187608"/>
    </source>
</evidence>
<evidence type="ECO:0000313" key="7">
    <source>
        <dbReference type="EMBL" id="SIS65826.1"/>
    </source>
</evidence>
<feature type="binding site" evidence="5">
    <location>
        <begin position="217"/>
        <end position="224"/>
    </location>
    <ligand>
        <name>ATP</name>
        <dbReference type="ChEBI" id="CHEBI:30616"/>
    </ligand>
</feature>
<gene>
    <name evidence="7" type="ORF">SAMN05421687_1217</name>
</gene>
<dbReference type="GO" id="GO:0016787">
    <property type="term" value="F:hydrolase activity"/>
    <property type="evidence" value="ECO:0007669"/>
    <property type="project" value="UniProtKB-UniRule"/>
</dbReference>
<dbReference type="EMBL" id="FTOC01000021">
    <property type="protein sequence ID" value="SIS65826.1"/>
    <property type="molecule type" value="Genomic_DNA"/>
</dbReference>
<dbReference type="AlphaFoldDB" id="A0A1N7KWF9"/>
<dbReference type="SUPFAM" id="SSF52540">
    <property type="entry name" value="P-loop containing nucleoside triphosphate hydrolases"/>
    <property type="match status" value="1"/>
</dbReference>
<dbReference type="GO" id="GO:0005524">
    <property type="term" value="F:ATP binding"/>
    <property type="evidence" value="ECO:0007669"/>
    <property type="project" value="UniProtKB-UniRule"/>
</dbReference>
<sequence>MAEQHPDHQIEKDRLDYTKSFINEFLEAAEQKQRASKENIHEAFVNLDHLDSSLSYINILVNARFFETSASDLAHLKKVVKKPYFGRIDFQNEESGQEESYYIGKVSLFTKDTHESVIIDWRSPIASLYYDGRLGESSYEAEAGTIDGSLNLKRQYVIEDGVLEEIRDIDVTTRDELLQVSLSGSADHRLNEIVSTIQAEQNEVVRADLSKPIVVQGVAGSGKTTIALHRLSMFIYTYSEQVDPKNIMILAPNDLFIDYISEALPELGVDDIRQTTFTEYVRQAIGRKVKVQDSDEKLLTLLEDGQEDNDFIAWASGYKGSLDFKEEVDAYIRDFEHSFRVVEDLKIEGFTVFKGKKVERLFFEEYAYLPYYERVKKVKSVLKTDFKKKKKEMEKRVEDKFEASFDRLYYSMTNTEERRPKVVKLHEERDRKLDSIKQTTGKVVDEYMKDIAVWKVVDHYKDFMEKLGERDDASLQQMSLTSLKKLKSNNFELEDLAPLLYLKKRMYGMKDENRFQKVVIDEAQDYSPFQLYALKEATGTDLFTILGDLSQGIHSYRGLHDWDTVMEHIFPKAIYRTLKKSYRTTVEIMETANNLLTERMPHLDTAEPVVRHGQNPDFIKVDKTRKETALAETVERAWKRGALSVSIITKTMKDATSLFKKWESENVQLLTKDEKLEHGKVAILPSYLAKGLEFDAVILVNGKETYQNTELDIKLLYVAMTRALHQLYFVGETTQEFLYPEGL</sequence>
<keyword evidence="8" id="KW-1185">Reference proteome</keyword>
<dbReference type="InterPro" id="IPR014016">
    <property type="entry name" value="UvrD-like_ATP-bd"/>
</dbReference>
<dbReference type="GO" id="GO:0003677">
    <property type="term" value="F:DNA binding"/>
    <property type="evidence" value="ECO:0007669"/>
    <property type="project" value="InterPro"/>
</dbReference>
<dbReference type="PROSITE" id="PS51198">
    <property type="entry name" value="UVRD_HELICASE_ATP_BIND"/>
    <property type="match status" value="1"/>
</dbReference>
<evidence type="ECO:0000256" key="4">
    <source>
        <dbReference type="ARBA" id="ARBA00022840"/>
    </source>
</evidence>
<name>A0A1N7KWF9_9BACI</name>
<evidence type="ECO:0000259" key="6">
    <source>
        <dbReference type="PROSITE" id="PS51198"/>
    </source>
</evidence>
<evidence type="ECO:0000256" key="5">
    <source>
        <dbReference type="PROSITE-ProRule" id="PRU00560"/>
    </source>
</evidence>
<dbReference type="GO" id="GO:0000725">
    <property type="term" value="P:recombinational repair"/>
    <property type="evidence" value="ECO:0007669"/>
    <property type="project" value="TreeGrafter"/>
</dbReference>
<dbReference type="InterPro" id="IPR048228">
    <property type="entry name" value="HelD_bacillota"/>
</dbReference>
<dbReference type="RefSeq" id="WP_076560905.1">
    <property type="nucleotide sequence ID" value="NZ_FTOC01000021.1"/>
</dbReference>
<dbReference type="InterPro" id="IPR027785">
    <property type="entry name" value="UvrD-like_helicase_C"/>
</dbReference>
<evidence type="ECO:0000256" key="3">
    <source>
        <dbReference type="ARBA" id="ARBA00022806"/>
    </source>
</evidence>
<accession>A0A1N7KWF9</accession>
<keyword evidence="2 5" id="KW-0378">Hydrolase</keyword>
<keyword evidence="4 5" id="KW-0067">ATP-binding</keyword>
<keyword evidence="1 5" id="KW-0547">Nucleotide-binding</keyword>
<dbReference type="InterPro" id="IPR027417">
    <property type="entry name" value="P-loop_NTPase"/>
</dbReference>
<protein>
    <submittedName>
        <fullName evidence="7">DNA helicase-2 / ATP-dependent DNA helicase PcrA</fullName>
    </submittedName>
</protein>
<keyword evidence="3 5" id="KW-0347">Helicase</keyword>
<dbReference type="PANTHER" id="PTHR11070">
    <property type="entry name" value="UVRD / RECB / PCRA DNA HELICASE FAMILY MEMBER"/>
    <property type="match status" value="1"/>
</dbReference>
<dbReference type="GO" id="GO:0005829">
    <property type="term" value="C:cytosol"/>
    <property type="evidence" value="ECO:0007669"/>
    <property type="project" value="TreeGrafter"/>
</dbReference>
<organism evidence="7 8">
    <name type="scientific">Salimicrobium flavidum</name>
    <dbReference type="NCBI Taxonomy" id="570947"/>
    <lineage>
        <taxon>Bacteria</taxon>
        <taxon>Bacillati</taxon>
        <taxon>Bacillota</taxon>
        <taxon>Bacilli</taxon>
        <taxon>Bacillales</taxon>
        <taxon>Bacillaceae</taxon>
        <taxon>Salimicrobium</taxon>
    </lineage>
</organism>
<reference evidence="8" key="1">
    <citation type="submission" date="2017-01" db="EMBL/GenBank/DDBJ databases">
        <authorList>
            <person name="Varghese N."/>
            <person name="Submissions S."/>
        </authorList>
    </citation>
    <scope>NUCLEOTIDE SEQUENCE [LARGE SCALE GENOMIC DNA]</scope>
    <source>
        <strain evidence="8">DSM 23127</strain>
    </source>
</reference>
<dbReference type="NCBIfam" id="NF041464">
    <property type="entry name" value="HelD_BACSU"/>
    <property type="match status" value="1"/>
</dbReference>
<feature type="domain" description="UvrD-like helicase ATP-binding" evidence="6">
    <location>
        <begin position="196"/>
        <end position="585"/>
    </location>
</feature>
<evidence type="ECO:0000256" key="1">
    <source>
        <dbReference type="ARBA" id="ARBA00022741"/>
    </source>
</evidence>
<dbReference type="Proteomes" id="UP000187608">
    <property type="component" value="Unassembled WGS sequence"/>
</dbReference>
<dbReference type="OrthoDB" id="9787585at2"/>
<dbReference type="Gene3D" id="3.40.50.300">
    <property type="entry name" value="P-loop containing nucleotide triphosphate hydrolases"/>
    <property type="match status" value="3"/>
</dbReference>